<gene>
    <name evidence="4" type="ORF">SDC9_93904</name>
</gene>
<dbReference type="PANTHER" id="PTHR37813">
    <property type="entry name" value="FELS-2 PROPHAGE PROTEIN"/>
    <property type="match status" value="1"/>
</dbReference>
<dbReference type="AlphaFoldDB" id="A0A645A2Q1"/>
<feature type="transmembrane region" description="Helical" evidence="2">
    <location>
        <begin position="327"/>
        <end position="349"/>
    </location>
</feature>
<protein>
    <recommendedName>
        <fullName evidence="3">Phage tail tape measure protein domain-containing protein</fullName>
    </recommendedName>
</protein>
<organism evidence="4">
    <name type="scientific">bioreactor metagenome</name>
    <dbReference type="NCBI Taxonomy" id="1076179"/>
    <lineage>
        <taxon>unclassified sequences</taxon>
        <taxon>metagenomes</taxon>
        <taxon>ecological metagenomes</taxon>
    </lineage>
</organism>
<sequence>MAGNGPYEIQAVGDAIGEVNTQFELLGPELEQTTELMLRFSEINGQDVTSSTISSKQAIEAFGLTAADIPTVLDAVTKTAQNTGIATDKLFDSFVKGAPQLKALGLDFSTSTAVMGRFEQKGIDGSKALSYLSKAQVTFAKDGQTLQQGMDELIHSLESGRTETEKLTIASNYFGSKGAAFMVDAIDRGALSLDDFKNAATDATGAVNSTFEGTLDPIDNYTTAMNNLKLVGNDLASIMQEVMAPALIAIVQKLQEFATWFKDLPGPVKETMVVLAGLAAAIGPLLIVFGTIASSITSIIAVFGTLGTTFTAIGAAVAPLGAAIGAISLPVVAVVAGIGLLIAAGIALYKNWDEVKAFALKTWEGIKSTILGILDKVKADFTKFGIDISTLWANTWNGVKTFISDTLSNIRIFITTFIQVIKDSWNMFGENLKIVTTAMWDGIRNTFSIKIEEAKVLVRRGLDAIVGFFRNLKIPQFKIPLPHFKINGSFILNPPSVPKLGVDWYDKGGIFTGPTVIGVGEKRPEFVGALDDLRKIVREESSEGQKIENNFNISSLVVREEADIKKIARELYDMQKRTGRGLGMA</sequence>
<evidence type="ECO:0000256" key="2">
    <source>
        <dbReference type="SAM" id="Phobius"/>
    </source>
</evidence>
<keyword evidence="2" id="KW-0812">Transmembrane</keyword>
<evidence type="ECO:0000313" key="4">
    <source>
        <dbReference type="EMBL" id="MPM47196.1"/>
    </source>
</evidence>
<dbReference type="InterPro" id="IPR010090">
    <property type="entry name" value="Phage_tape_meas"/>
</dbReference>
<evidence type="ECO:0000256" key="1">
    <source>
        <dbReference type="ARBA" id="ARBA00022612"/>
    </source>
</evidence>
<dbReference type="PANTHER" id="PTHR37813:SF1">
    <property type="entry name" value="FELS-2 PROPHAGE PROTEIN"/>
    <property type="match status" value="1"/>
</dbReference>
<evidence type="ECO:0000259" key="3">
    <source>
        <dbReference type="Pfam" id="PF10145"/>
    </source>
</evidence>
<feature type="transmembrane region" description="Helical" evidence="2">
    <location>
        <begin position="299"/>
        <end position="321"/>
    </location>
</feature>
<dbReference type="NCBIfam" id="TIGR01760">
    <property type="entry name" value="tape_meas_TP901"/>
    <property type="match status" value="1"/>
</dbReference>
<keyword evidence="1" id="KW-1188">Viral release from host cell</keyword>
<dbReference type="Pfam" id="PF10145">
    <property type="entry name" value="PhageMin_Tail"/>
    <property type="match status" value="1"/>
</dbReference>
<name>A0A645A2Q1_9ZZZZ</name>
<comment type="caution">
    <text evidence="4">The sequence shown here is derived from an EMBL/GenBank/DDBJ whole genome shotgun (WGS) entry which is preliminary data.</text>
</comment>
<reference evidence="4" key="1">
    <citation type="submission" date="2019-08" db="EMBL/GenBank/DDBJ databases">
        <authorList>
            <person name="Kucharzyk K."/>
            <person name="Murdoch R.W."/>
            <person name="Higgins S."/>
            <person name="Loffler F."/>
        </authorList>
    </citation>
    <scope>NUCLEOTIDE SEQUENCE</scope>
</reference>
<keyword evidence="2" id="KW-0472">Membrane</keyword>
<feature type="domain" description="Phage tail tape measure protein" evidence="3">
    <location>
        <begin position="29"/>
        <end position="178"/>
    </location>
</feature>
<dbReference type="EMBL" id="VSSQ01011579">
    <property type="protein sequence ID" value="MPM47196.1"/>
    <property type="molecule type" value="Genomic_DNA"/>
</dbReference>
<feature type="transmembrane region" description="Helical" evidence="2">
    <location>
        <begin position="272"/>
        <end position="292"/>
    </location>
</feature>
<proteinExistence type="predicted"/>
<accession>A0A645A2Q1</accession>
<keyword evidence="2" id="KW-1133">Transmembrane helix</keyword>